<organism evidence="1 2">
    <name type="scientific">Collinsella aerofaciens</name>
    <dbReference type="NCBI Taxonomy" id="74426"/>
    <lineage>
        <taxon>Bacteria</taxon>
        <taxon>Bacillati</taxon>
        <taxon>Actinomycetota</taxon>
        <taxon>Coriobacteriia</taxon>
        <taxon>Coriobacteriales</taxon>
        <taxon>Coriobacteriaceae</taxon>
        <taxon>Collinsella</taxon>
    </lineage>
</organism>
<dbReference type="GO" id="GO:0005524">
    <property type="term" value="F:ATP binding"/>
    <property type="evidence" value="ECO:0007669"/>
    <property type="project" value="InterPro"/>
</dbReference>
<accession>A0A5K1IZF9</accession>
<reference evidence="1 2" key="1">
    <citation type="submission" date="2019-10" db="EMBL/GenBank/DDBJ databases">
        <authorList>
            <person name="Wolf R A."/>
        </authorList>
    </citation>
    <scope>NUCLEOTIDE SEQUENCE [LARGE SCALE GENOMIC DNA]</scope>
    <source>
        <strain evidence="1">Collinsella_aerofaciens_AK_138A</strain>
    </source>
</reference>
<sequence length="217" mass="24847">MSVPVLIMGEPGSGKSSSMRNFERDELHVIQTIRKPLPFKNNLKTAASRNFDTVTKWVMNDKDCRALVVDDFGYLITDLYMRYSYGAEKMRDQYEVYKCIANKVYMFITGIMDDGNDDRVVYIMMHLERDNMGNVEPATIGKLLNEKVKLIGMFTIALMSLSNGESYEFMTNGQPFKSPPGMLPLQMDNDLKAVDTALREYWGMKPIKDEQETKGTE</sequence>
<gene>
    <name evidence="1" type="ORF">LMKDKBCB_02265</name>
</gene>
<name>A0A5K1IZF9_9ACTN</name>
<protein>
    <submittedName>
        <fullName evidence="1">Uncharacterized protein</fullName>
    </submittedName>
</protein>
<dbReference type="EMBL" id="CABWIH010000056">
    <property type="protein sequence ID" value="VWM02170.1"/>
    <property type="molecule type" value="Genomic_DNA"/>
</dbReference>
<dbReference type="Proteomes" id="UP000330807">
    <property type="component" value="Unassembled WGS sequence"/>
</dbReference>
<evidence type="ECO:0000313" key="1">
    <source>
        <dbReference type="EMBL" id="VWM02170.1"/>
    </source>
</evidence>
<dbReference type="InterPro" id="IPR027351">
    <property type="entry name" value="(+)RNA_virus_helicase_core_dom"/>
</dbReference>
<dbReference type="RefSeq" id="WP_193221620.1">
    <property type="nucleotide sequence ID" value="NZ_CABWIH010000056.1"/>
</dbReference>
<proteinExistence type="predicted"/>
<evidence type="ECO:0000313" key="2">
    <source>
        <dbReference type="Proteomes" id="UP000330807"/>
    </source>
</evidence>
<dbReference type="AlphaFoldDB" id="A0A5K1IZF9"/>
<dbReference type="Pfam" id="PF01443">
    <property type="entry name" value="Viral_helicase1"/>
    <property type="match status" value="1"/>
</dbReference>